<dbReference type="AlphaFoldDB" id="A0A8S3XFE0"/>
<dbReference type="EMBL" id="CAJQZP010001146">
    <property type="protein sequence ID" value="CAG5022208.1"/>
    <property type="molecule type" value="Genomic_DNA"/>
</dbReference>
<gene>
    <name evidence="2" type="ORF">PAPOLLO_LOCUS17716</name>
</gene>
<protein>
    <submittedName>
        <fullName evidence="2">(apollo) hypothetical protein</fullName>
    </submittedName>
</protein>
<organism evidence="2 3">
    <name type="scientific">Parnassius apollo</name>
    <name type="common">Apollo butterfly</name>
    <name type="synonym">Papilio apollo</name>
    <dbReference type="NCBI Taxonomy" id="110799"/>
    <lineage>
        <taxon>Eukaryota</taxon>
        <taxon>Metazoa</taxon>
        <taxon>Ecdysozoa</taxon>
        <taxon>Arthropoda</taxon>
        <taxon>Hexapoda</taxon>
        <taxon>Insecta</taxon>
        <taxon>Pterygota</taxon>
        <taxon>Neoptera</taxon>
        <taxon>Endopterygota</taxon>
        <taxon>Lepidoptera</taxon>
        <taxon>Glossata</taxon>
        <taxon>Ditrysia</taxon>
        <taxon>Papilionoidea</taxon>
        <taxon>Papilionidae</taxon>
        <taxon>Parnassiinae</taxon>
        <taxon>Parnassini</taxon>
        <taxon>Parnassius</taxon>
        <taxon>Parnassius</taxon>
    </lineage>
</organism>
<proteinExistence type="predicted"/>
<evidence type="ECO:0000313" key="3">
    <source>
        <dbReference type="Proteomes" id="UP000691718"/>
    </source>
</evidence>
<dbReference type="Proteomes" id="UP000691718">
    <property type="component" value="Unassembled WGS sequence"/>
</dbReference>
<comment type="caution">
    <text evidence="2">The sequence shown here is derived from an EMBL/GenBank/DDBJ whole genome shotgun (WGS) entry which is preliminary data.</text>
</comment>
<evidence type="ECO:0000313" key="2">
    <source>
        <dbReference type="EMBL" id="CAG5022208.1"/>
    </source>
</evidence>
<reference evidence="2" key="1">
    <citation type="submission" date="2021-04" db="EMBL/GenBank/DDBJ databases">
        <authorList>
            <person name="Tunstrom K."/>
        </authorList>
    </citation>
    <scope>NUCLEOTIDE SEQUENCE</scope>
</reference>
<sequence>MHASDSVAGTGWYRRGWRGSGGLRSIRARATLHARPLLLVVTRQSLLNAPCVWSVTTPADIRYTTLPIFQNLIVKLKCLAK</sequence>
<accession>A0A8S3XFE0</accession>
<feature type="region of interest" description="Disordered" evidence="1">
    <location>
        <begin position="1"/>
        <end position="20"/>
    </location>
</feature>
<keyword evidence="3" id="KW-1185">Reference proteome</keyword>
<evidence type="ECO:0000256" key="1">
    <source>
        <dbReference type="SAM" id="MobiDB-lite"/>
    </source>
</evidence>
<name>A0A8S3XFE0_PARAO</name>